<dbReference type="Proteomes" id="UP000681526">
    <property type="component" value="Unassembled WGS sequence"/>
</dbReference>
<evidence type="ECO:0000313" key="1">
    <source>
        <dbReference type="EMBL" id="CAG5091883.1"/>
    </source>
</evidence>
<organism evidence="1 2">
    <name type="scientific">Thermobacillus xylanilyticus</name>
    <dbReference type="NCBI Taxonomy" id="76633"/>
    <lineage>
        <taxon>Bacteria</taxon>
        <taxon>Bacillati</taxon>
        <taxon>Bacillota</taxon>
        <taxon>Bacilli</taxon>
        <taxon>Bacillales</taxon>
        <taxon>Paenibacillaceae</taxon>
        <taxon>Thermobacillus</taxon>
    </lineage>
</organism>
<accession>A0ABN7S4E4</accession>
<reference evidence="1 2" key="1">
    <citation type="submission" date="2021-04" db="EMBL/GenBank/DDBJ databases">
        <authorList>
            <person name="Rakotoarivonina H."/>
        </authorList>
    </citation>
    <scope>NUCLEOTIDE SEQUENCE [LARGE SCALE GENOMIC DNA]</scope>
    <source>
        <strain evidence="1 2">XE</strain>
    </source>
</reference>
<evidence type="ECO:0000313" key="2">
    <source>
        <dbReference type="Proteomes" id="UP000681526"/>
    </source>
</evidence>
<protein>
    <submittedName>
        <fullName evidence="1">Uncharacterized protein</fullName>
    </submittedName>
</protein>
<keyword evidence="2" id="KW-1185">Reference proteome</keyword>
<sequence>MNLPREEKAFIIACIDERIAAEKRAMRKKRK</sequence>
<name>A0ABN7S4E4_THEXY</name>
<comment type="caution">
    <text evidence="1">The sequence shown here is derived from an EMBL/GenBank/DDBJ whole genome shotgun (WGS) entry which is preliminary data.</text>
</comment>
<gene>
    <name evidence="1" type="primary">txxe 3185</name>
    <name evidence="1" type="ORF">TXXE_16880</name>
</gene>
<proteinExistence type="predicted"/>
<dbReference type="EMBL" id="CAJRAY010000085">
    <property type="protein sequence ID" value="CAG5091883.1"/>
    <property type="molecule type" value="Genomic_DNA"/>
</dbReference>